<comment type="caution">
    <text evidence="2">The sequence shown here is derived from an EMBL/GenBank/DDBJ whole genome shotgun (WGS) entry which is preliminary data.</text>
</comment>
<proteinExistence type="predicted"/>
<evidence type="ECO:0000313" key="2">
    <source>
        <dbReference type="EMBL" id="KAF4646526.1"/>
    </source>
</evidence>
<dbReference type="Proteomes" id="UP000591131">
    <property type="component" value="Unassembled WGS sequence"/>
</dbReference>
<accession>A0A7J6KJ17</accession>
<dbReference type="EMBL" id="JAAPAO010003345">
    <property type="protein sequence ID" value="KAF4646526.1"/>
    <property type="molecule type" value="Genomic_DNA"/>
</dbReference>
<evidence type="ECO:0000313" key="3">
    <source>
        <dbReference type="Proteomes" id="UP000591131"/>
    </source>
</evidence>
<feature type="domain" description="Reverse transcriptase" evidence="1">
    <location>
        <begin position="77"/>
        <end position="160"/>
    </location>
</feature>
<dbReference type="OrthoDB" id="413843at2759"/>
<reference evidence="2 3" key="1">
    <citation type="submission" date="2020-04" db="EMBL/GenBank/DDBJ databases">
        <title>Perkinsus chesapeaki whole genome sequence.</title>
        <authorList>
            <person name="Bogema D.R."/>
        </authorList>
    </citation>
    <scope>NUCLEOTIDE SEQUENCE [LARGE SCALE GENOMIC DNA]</scope>
    <source>
        <strain evidence="2">ATCC PRA-425</strain>
    </source>
</reference>
<dbReference type="PANTHER" id="PTHR19446">
    <property type="entry name" value="REVERSE TRANSCRIPTASES"/>
    <property type="match status" value="1"/>
</dbReference>
<keyword evidence="3" id="KW-1185">Reference proteome</keyword>
<protein>
    <recommendedName>
        <fullName evidence="1">Reverse transcriptase domain-containing protein</fullName>
    </recommendedName>
</protein>
<feature type="non-terminal residue" evidence="2">
    <location>
        <position position="160"/>
    </location>
</feature>
<dbReference type="InterPro" id="IPR000477">
    <property type="entry name" value="RT_dom"/>
</dbReference>
<dbReference type="Pfam" id="PF00078">
    <property type="entry name" value="RVT_1"/>
    <property type="match status" value="1"/>
</dbReference>
<name>A0A7J6KJ17_PERCH</name>
<dbReference type="AlphaFoldDB" id="A0A7J6KJ17"/>
<organism evidence="2 3">
    <name type="scientific">Perkinsus chesapeaki</name>
    <name type="common">Clam parasite</name>
    <name type="synonym">Perkinsus andrewsi</name>
    <dbReference type="NCBI Taxonomy" id="330153"/>
    <lineage>
        <taxon>Eukaryota</taxon>
        <taxon>Sar</taxon>
        <taxon>Alveolata</taxon>
        <taxon>Perkinsozoa</taxon>
        <taxon>Perkinsea</taxon>
        <taxon>Perkinsida</taxon>
        <taxon>Perkinsidae</taxon>
        <taxon>Perkinsus</taxon>
    </lineage>
</organism>
<sequence>RKGGDDITLTEVKDSLNSMDNGKAPGANGVLTSALKAGGEHTLRILHQLCQQWWNNPMSIPEALVHSIIVPFYKKGDRKDAGNYRRINLLDHIGKVYAGVLGQRLIPLAESFVGEKQYGFLPAKGTIDVVHVLRRCQEACNRNGGRLSAVFLDLKAAFDK</sequence>
<gene>
    <name evidence="2" type="ORF">FOL47_006038</name>
</gene>
<feature type="non-terminal residue" evidence="2">
    <location>
        <position position="1"/>
    </location>
</feature>
<evidence type="ECO:0000259" key="1">
    <source>
        <dbReference type="Pfam" id="PF00078"/>
    </source>
</evidence>